<dbReference type="UniPathway" id="UPA00558">
    <property type="reaction ID" value="UER00616"/>
</dbReference>
<comment type="similarity">
    <text evidence="13">Belongs to the phosphatidylserine decarboxylase family. PSD-B subfamily. Eukaryotic type I sub-subfamily.</text>
</comment>
<dbReference type="GO" id="GO:0016540">
    <property type="term" value="P:protein autoprocessing"/>
    <property type="evidence" value="ECO:0007669"/>
    <property type="project" value="UniProtKB-UniRule"/>
</dbReference>
<evidence type="ECO:0000256" key="7">
    <source>
        <dbReference type="ARBA" id="ARBA00023136"/>
    </source>
</evidence>
<accession>A0A7D9HCJ4</accession>
<dbReference type="PANTHER" id="PTHR10067">
    <property type="entry name" value="PHOSPHATIDYLSERINE DECARBOXYLASE"/>
    <property type="match status" value="1"/>
</dbReference>
<keyword evidence="13" id="KW-0999">Mitochondrion inner membrane</keyword>
<evidence type="ECO:0000256" key="13">
    <source>
        <dbReference type="HAMAP-Rule" id="MF_03208"/>
    </source>
</evidence>
<keyword evidence="7 13" id="KW-0472">Membrane</keyword>
<name>A0A7D9HCJ4_PARCT</name>
<evidence type="ECO:0000256" key="11">
    <source>
        <dbReference type="ARBA" id="ARBA00023317"/>
    </source>
</evidence>
<dbReference type="PANTHER" id="PTHR10067:SF6">
    <property type="entry name" value="PHOSPHATIDYLSERINE DECARBOXYLASE PROENZYME, MITOCHONDRIAL"/>
    <property type="match status" value="1"/>
</dbReference>
<organism evidence="14 15">
    <name type="scientific">Paramuricea clavata</name>
    <name type="common">Red gorgonian</name>
    <name type="synonym">Violescent sea-whip</name>
    <dbReference type="NCBI Taxonomy" id="317549"/>
    <lineage>
        <taxon>Eukaryota</taxon>
        <taxon>Metazoa</taxon>
        <taxon>Cnidaria</taxon>
        <taxon>Anthozoa</taxon>
        <taxon>Octocorallia</taxon>
        <taxon>Malacalcyonacea</taxon>
        <taxon>Plexauridae</taxon>
        <taxon>Paramuricea</taxon>
    </lineage>
</organism>
<comment type="PTM">
    <text evidence="13">Is synthesized initially as an inactive proenzyme. Formation of the active enzyme involves a self-maturation process in which the active site pyruvoyl group is generated from an internal serine residue via an autocatalytic post-translational modification. Two non-identical subunits are generated from the proenzyme in this reaction, and the pyruvate is formed at the N-terminus of the alpha chain, which is derived from the carboxyl end of the proenzyme. The autoendoproteolytic cleavage occurs by a canonical serine protease mechanism, in which the side chain hydroxyl group of the serine supplies its oxygen atom to form the C-terminus of the beta chain, while the remainder of the serine residue undergoes an oxidative deamination to produce ammonia and the pyruvoyl prosthetic group on the alpha chain. During this reaction, the Ser that is part of the protease active site of the proenzyme becomes the pyruvoyl prosthetic group, which constitutes an essential element of the active site of the mature decarboxylase.</text>
</comment>
<dbReference type="Pfam" id="PF02666">
    <property type="entry name" value="PS_Dcarbxylase"/>
    <property type="match status" value="1"/>
</dbReference>
<evidence type="ECO:0000256" key="2">
    <source>
        <dbReference type="ARBA" id="ARBA00022516"/>
    </source>
</evidence>
<dbReference type="Proteomes" id="UP001152795">
    <property type="component" value="Unassembled WGS sequence"/>
</dbReference>
<dbReference type="EMBL" id="CACRXK020000165">
    <property type="protein sequence ID" value="CAB3979070.1"/>
    <property type="molecule type" value="Genomic_DNA"/>
</dbReference>
<feature type="topological domain" description="Mitochondrial intermembrane" evidence="13">
    <location>
        <begin position="77"/>
        <end position="386"/>
    </location>
</feature>
<feature type="topological domain" description="Mitochondrial matrix" evidence="13">
    <location>
        <begin position="1"/>
        <end position="57"/>
    </location>
</feature>
<keyword evidence="13" id="KW-0865">Zymogen</keyword>
<keyword evidence="15" id="KW-1185">Reference proteome</keyword>
<feature type="chain" id="PRO_5040558857" description="Phosphatidylserine decarboxylase beta chain" evidence="13">
    <location>
        <begin position="1"/>
        <end position="349"/>
    </location>
</feature>
<keyword evidence="13" id="KW-0496">Mitochondrion</keyword>
<evidence type="ECO:0000256" key="3">
    <source>
        <dbReference type="ARBA" id="ARBA00022692"/>
    </source>
</evidence>
<dbReference type="InterPro" id="IPR033177">
    <property type="entry name" value="PSD-B"/>
</dbReference>
<comment type="subcellular location">
    <molecule>Phosphatidylserine decarboxylase beta chain</molecule>
    <subcellularLocation>
        <location evidence="13">Mitochondrion inner membrane</location>
        <topology evidence="13">Single-pass membrane protein</topology>
        <orientation evidence="13">Intermembrane side</orientation>
    </subcellularLocation>
</comment>
<dbReference type="GO" id="GO:0006646">
    <property type="term" value="P:phosphatidylethanolamine biosynthetic process"/>
    <property type="evidence" value="ECO:0007669"/>
    <property type="project" value="UniProtKB-UniRule"/>
</dbReference>
<keyword evidence="9 13" id="KW-0456">Lyase</keyword>
<proteinExistence type="inferred from homology"/>
<evidence type="ECO:0000256" key="5">
    <source>
        <dbReference type="ARBA" id="ARBA00022989"/>
    </source>
</evidence>
<evidence type="ECO:0000256" key="1">
    <source>
        <dbReference type="ARBA" id="ARBA00005189"/>
    </source>
</evidence>
<gene>
    <name evidence="14" type="ORF">PACLA_8A060977</name>
</gene>
<keyword evidence="6 13" id="KW-0443">Lipid metabolism</keyword>
<keyword evidence="3 13" id="KW-0812">Transmembrane</keyword>
<feature type="active site" description="Schiff-base intermediate with substrate; via pyruvic acid; for decarboxylase activity" evidence="13">
    <location>
        <position position="350"/>
    </location>
</feature>
<evidence type="ECO:0000313" key="15">
    <source>
        <dbReference type="Proteomes" id="UP001152795"/>
    </source>
</evidence>
<evidence type="ECO:0000256" key="9">
    <source>
        <dbReference type="ARBA" id="ARBA00023239"/>
    </source>
</evidence>
<comment type="function">
    <text evidence="12">Catalyzes the formation of phosphatidylethanolamine (PtdEtn) from phosphatidylserine (PtdSer). Plays a central role in phospholipid metabolism and in the interorganelle trafficking of phosphatidylserine. May be involved in lipid droplet biogenesis at the endoplasmic reticulum membrane.</text>
</comment>
<comment type="caution">
    <text evidence="14">The sequence shown here is derived from an EMBL/GenBank/DDBJ whole genome shotgun (WGS) entry which is preliminary data.</text>
</comment>
<protein>
    <recommendedName>
        <fullName evidence="13">Phosphatidylserine decarboxylase proenzyme, mitochondrial</fullName>
        <ecNumber evidence="13">4.1.1.65</ecNumber>
    </recommendedName>
    <component>
        <recommendedName>
            <fullName evidence="13">Phosphatidylserine decarboxylase beta chain</fullName>
        </recommendedName>
    </component>
    <component>
        <recommendedName>
            <fullName evidence="13">Phosphatidylserine decarboxylase alpha chain</fullName>
        </recommendedName>
    </component>
</protein>
<reference evidence="14" key="1">
    <citation type="submission" date="2020-04" db="EMBL/GenBank/DDBJ databases">
        <authorList>
            <person name="Alioto T."/>
            <person name="Alioto T."/>
            <person name="Gomez Garrido J."/>
        </authorList>
    </citation>
    <scope>NUCLEOTIDE SEQUENCE</scope>
    <source>
        <strain evidence="14">A484AB</strain>
    </source>
</reference>
<dbReference type="AlphaFoldDB" id="A0A7D9HCJ4"/>
<evidence type="ECO:0000256" key="12">
    <source>
        <dbReference type="ARBA" id="ARBA00045136"/>
    </source>
</evidence>
<comment type="pathway">
    <text evidence="13">Phospholipid metabolism; phosphatidylethanolamine biosynthesis; phosphatidylethanolamine from CDP-diacylglycerol: step 2/2.</text>
</comment>
<feature type="active site" description="Charge relay system; for autoendoproteolytic cleavage activity" evidence="13">
    <location>
        <position position="185"/>
    </location>
</feature>
<dbReference type="NCBIfam" id="TIGR00163">
    <property type="entry name" value="PS_decarb"/>
    <property type="match status" value="1"/>
</dbReference>
<keyword evidence="8 13" id="KW-0594">Phospholipid biosynthesis</keyword>
<evidence type="ECO:0000256" key="6">
    <source>
        <dbReference type="ARBA" id="ARBA00023098"/>
    </source>
</evidence>
<keyword evidence="4 13" id="KW-0210">Decarboxylase</keyword>
<keyword evidence="2 13" id="KW-0444">Lipid biosynthesis</keyword>
<comment type="catalytic activity">
    <reaction evidence="13">
        <text>a 1,2-diacyl-sn-glycero-3-phospho-L-serine + H(+) = a 1,2-diacyl-sn-glycero-3-phosphoethanolamine + CO2</text>
        <dbReference type="Rhea" id="RHEA:20828"/>
        <dbReference type="ChEBI" id="CHEBI:15378"/>
        <dbReference type="ChEBI" id="CHEBI:16526"/>
        <dbReference type="ChEBI" id="CHEBI:57262"/>
        <dbReference type="ChEBI" id="CHEBI:64612"/>
        <dbReference type="EC" id="4.1.1.65"/>
    </reaction>
</comment>
<evidence type="ECO:0000256" key="10">
    <source>
        <dbReference type="ARBA" id="ARBA00023264"/>
    </source>
</evidence>
<feature type="site" description="Cleavage (non-hydrolytic); by autocatalysis" evidence="13">
    <location>
        <begin position="349"/>
        <end position="350"/>
    </location>
</feature>
<dbReference type="OrthoDB" id="4330at2759"/>
<keyword evidence="5 13" id="KW-1133">Transmembrane helix</keyword>
<dbReference type="InterPro" id="IPR033661">
    <property type="entry name" value="PSD_type1_euk"/>
</dbReference>
<evidence type="ECO:0000256" key="8">
    <source>
        <dbReference type="ARBA" id="ARBA00023209"/>
    </source>
</evidence>
<dbReference type="HAMAP" id="MF_03208">
    <property type="entry name" value="PS_decarb_PSD_B_type1_euk"/>
    <property type="match status" value="1"/>
</dbReference>
<evidence type="ECO:0000313" key="14">
    <source>
        <dbReference type="EMBL" id="CAB3979070.1"/>
    </source>
</evidence>
<sequence length="386" mass="44136">MSRLFFSGLVFQPIWTRKAKSAVCCFKKCGHVPRLSDPRFCSTNGQSTSKPSSRIKWFWMPAGVGFALISFIQLRHIQERERRKYTPLEKEHSEKGMPPWQVNLFKVVPTRTLSRLWGAVHEIELPASLRGPVVRLWTWSFGCCLDEAEEDDPCKYPNLSAFFTRKLKQGVRDIEKISDLVCPVDGRVLHFGRLIDGKLEQVKGIPYSLESFLGPQSTFSHLDETKNLYHCVLYLGPGDCHHFHSPTEWHVESRRHFSGELYSVSPWVLKGFRDVLCTNERVSLCGNWKHGAFTMTAVGAYNVGSIKIHFDSELKTNQRKAKKEHFEERKFSESMALDRGDHVGWFAMGSAVVLIFEGPKDFEFTVEHGQKVKLGQALGVVRTKQS</sequence>
<feature type="chain" id="PRO_5040558858" description="Phosphatidylserine decarboxylase alpha chain" evidence="13">
    <location>
        <begin position="350"/>
        <end position="386"/>
    </location>
</feature>
<dbReference type="EC" id="4.1.1.65" evidence="13"/>
<feature type="active site" description="Charge relay system; for autoendoproteolytic cleavage activity" evidence="13">
    <location>
        <position position="350"/>
    </location>
</feature>
<keyword evidence="11 13" id="KW-0670">Pyruvate</keyword>
<dbReference type="GO" id="GO:0004609">
    <property type="term" value="F:phosphatidylserine decarboxylase activity"/>
    <property type="evidence" value="ECO:0007669"/>
    <property type="project" value="UniProtKB-UniRule"/>
</dbReference>
<feature type="modified residue" description="Pyruvic acid (Ser); by autocatalysis" evidence="13">
    <location>
        <position position="350"/>
    </location>
</feature>
<evidence type="ECO:0000256" key="4">
    <source>
        <dbReference type="ARBA" id="ARBA00022793"/>
    </source>
</evidence>
<comment type="pathway">
    <text evidence="1">Lipid metabolism.</text>
</comment>
<comment type="cofactor">
    <cofactor evidence="13">
        <name>pyruvate</name>
        <dbReference type="ChEBI" id="CHEBI:15361"/>
    </cofactor>
    <text evidence="13">Binds 1 pyruvoyl group covalently per subunit.</text>
</comment>
<feature type="active site" description="Charge relay system; for autoendoproteolytic cleavage activity" evidence="13">
    <location>
        <position position="244"/>
    </location>
</feature>
<comment type="subcellular location">
    <molecule>Phosphatidylserine decarboxylase alpha chain</molecule>
    <subcellularLocation>
        <location evidence="13">Mitochondrion inner membrane</location>
        <topology evidence="13">Peripheral membrane protein</topology>
        <orientation evidence="13">Intermembrane side</orientation>
    </subcellularLocation>
    <text evidence="13">Anchored to the mitochondrial inner membrane through its interaction with the integral membrane beta chain.</text>
</comment>
<dbReference type="InterPro" id="IPR003817">
    <property type="entry name" value="PS_Dcarbxylase"/>
</dbReference>
<comment type="subunit">
    <text evidence="13">Heterodimer of a large membrane-associated beta subunit and a small pyruvoyl-containing alpha subunit.</text>
</comment>
<keyword evidence="10 13" id="KW-1208">Phospholipid metabolism</keyword>
<dbReference type="GO" id="GO:0005743">
    <property type="term" value="C:mitochondrial inner membrane"/>
    <property type="evidence" value="ECO:0007669"/>
    <property type="project" value="UniProtKB-SubCell"/>
</dbReference>